<sequence>MSEAWFGEKRTSLTSRVAFRVCSQELLRQAERNCADTLTLGQTGVESYKLKVELLKRNGEEEEKKNVRVCGRPYPRKEGGVTLQVMGQTPGVLSLYCAC</sequence>
<dbReference type="Proteomes" id="UP001374579">
    <property type="component" value="Unassembled WGS sequence"/>
</dbReference>
<evidence type="ECO:0000313" key="2">
    <source>
        <dbReference type="Proteomes" id="UP001374579"/>
    </source>
</evidence>
<proteinExistence type="predicted"/>
<name>A0AAN9GFY9_9CAEN</name>
<dbReference type="AlphaFoldDB" id="A0AAN9GFY9"/>
<evidence type="ECO:0000313" key="1">
    <source>
        <dbReference type="EMBL" id="KAK7105365.1"/>
    </source>
</evidence>
<comment type="caution">
    <text evidence="1">The sequence shown here is derived from an EMBL/GenBank/DDBJ whole genome shotgun (WGS) entry which is preliminary data.</text>
</comment>
<protein>
    <submittedName>
        <fullName evidence="1">Uncharacterized protein</fullName>
    </submittedName>
</protein>
<gene>
    <name evidence="1" type="ORF">V1264_016757</name>
</gene>
<accession>A0AAN9GFY9</accession>
<dbReference type="EMBL" id="JBAMIC010000007">
    <property type="protein sequence ID" value="KAK7105365.1"/>
    <property type="molecule type" value="Genomic_DNA"/>
</dbReference>
<organism evidence="1 2">
    <name type="scientific">Littorina saxatilis</name>
    <dbReference type="NCBI Taxonomy" id="31220"/>
    <lineage>
        <taxon>Eukaryota</taxon>
        <taxon>Metazoa</taxon>
        <taxon>Spiralia</taxon>
        <taxon>Lophotrochozoa</taxon>
        <taxon>Mollusca</taxon>
        <taxon>Gastropoda</taxon>
        <taxon>Caenogastropoda</taxon>
        <taxon>Littorinimorpha</taxon>
        <taxon>Littorinoidea</taxon>
        <taxon>Littorinidae</taxon>
        <taxon>Littorina</taxon>
    </lineage>
</organism>
<keyword evidence="2" id="KW-1185">Reference proteome</keyword>
<reference evidence="1 2" key="1">
    <citation type="submission" date="2024-02" db="EMBL/GenBank/DDBJ databases">
        <title>Chromosome-scale genome assembly of the rough periwinkle Littorina saxatilis.</title>
        <authorList>
            <person name="De Jode A."/>
            <person name="Faria R."/>
            <person name="Formenti G."/>
            <person name="Sims Y."/>
            <person name="Smith T.P."/>
            <person name="Tracey A."/>
            <person name="Wood J.M.D."/>
            <person name="Zagrodzka Z.B."/>
            <person name="Johannesson K."/>
            <person name="Butlin R.K."/>
            <person name="Leder E.H."/>
        </authorList>
    </citation>
    <scope>NUCLEOTIDE SEQUENCE [LARGE SCALE GENOMIC DNA]</scope>
    <source>
        <strain evidence="1">Snail1</strain>
        <tissue evidence="1">Muscle</tissue>
    </source>
</reference>